<dbReference type="PANTHER" id="PTHR30231">
    <property type="entry name" value="DNA POLYMERASE III SUBUNIT EPSILON"/>
    <property type="match status" value="1"/>
</dbReference>
<evidence type="ECO:0000259" key="1">
    <source>
        <dbReference type="SMART" id="SM00479"/>
    </source>
</evidence>
<dbReference type="InterPro" id="IPR036397">
    <property type="entry name" value="RNaseH_sf"/>
</dbReference>
<keyword evidence="2" id="KW-0269">Exonuclease</keyword>
<reference evidence="2 3" key="1">
    <citation type="journal article" date="2015" name="Nature">
        <title>rRNA introns, odd ribosomes, and small enigmatic genomes across a large radiation of phyla.</title>
        <authorList>
            <person name="Brown C.T."/>
            <person name="Hug L.A."/>
            <person name="Thomas B.C."/>
            <person name="Sharon I."/>
            <person name="Castelle C.J."/>
            <person name="Singh A."/>
            <person name="Wilkins M.J."/>
            <person name="Williams K.H."/>
            <person name="Banfield J.F."/>
        </authorList>
    </citation>
    <scope>NUCLEOTIDE SEQUENCE [LARGE SCALE GENOMIC DNA]</scope>
</reference>
<dbReference type="EMBL" id="LBWQ01000011">
    <property type="protein sequence ID" value="KKR13728.1"/>
    <property type="molecule type" value="Genomic_DNA"/>
</dbReference>
<dbReference type="Proteomes" id="UP000034690">
    <property type="component" value="Unassembled WGS sequence"/>
</dbReference>
<dbReference type="InterPro" id="IPR012337">
    <property type="entry name" value="RNaseH-like_sf"/>
</dbReference>
<sequence>MRKHNLAFIDLETTGLDPERHEIIEIGVIIVRQTFTADNQAVFEVIEELEYKVKPEHLETAEPEALRINGYNESEWLFSADLKAVMQIVADKTADCIMVGQNVFFDWSFLKEAFKKTGVSCRMHFQRLDLISMVFAKFYHDQTLERYNLNALAKFFGVENERAHSALADIRATFEIYKKLLAKK</sequence>
<comment type="caution">
    <text evidence="2">The sequence shown here is derived from an EMBL/GenBank/DDBJ whole genome shotgun (WGS) entry which is preliminary data.</text>
</comment>
<dbReference type="CDD" id="cd06127">
    <property type="entry name" value="DEDDh"/>
    <property type="match status" value="1"/>
</dbReference>
<organism evidence="2 3">
    <name type="scientific">Candidatus Woesebacteria bacterium GW2011_GWA1_39_21b</name>
    <dbReference type="NCBI Taxonomy" id="1618551"/>
    <lineage>
        <taxon>Bacteria</taxon>
        <taxon>Candidatus Woeseibacteriota</taxon>
    </lineage>
</organism>
<dbReference type="SUPFAM" id="SSF53098">
    <property type="entry name" value="Ribonuclease H-like"/>
    <property type="match status" value="1"/>
</dbReference>
<name>A0A0G0NE14_9BACT</name>
<dbReference type="SMART" id="SM00479">
    <property type="entry name" value="EXOIII"/>
    <property type="match status" value="1"/>
</dbReference>
<gene>
    <name evidence="2" type="ORF">UT40_C0011G0039</name>
</gene>
<evidence type="ECO:0000313" key="2">
    <source>
        <dbReference type="EMBL" id="KKR13728.1"/>
    </source>
</evidence>
<dbReference type="Pfam" id="PF00929">
    <property type="entry name" value="RNase_T"/>
    <property type="match status" value="1"/>
</dbReference>
<protein>
    <submittedName>
        <fullName evidence="2">Exonuclease RNase T and DNA polymerase III</fullName>
    </submittedName>
</protein>
<dbReference type="GO" id="GO:0005829">
    <property type="term" value="C:cytosol"/>
    <property type="evidence" value="ECO:0007669"/>
    <property type="project" value="TreeGrafter"/>
</dbReference>
<dbReference type="PANTHER" id="PTHR30231:SF41">
    <property type="entry name" value="DNA POLYMERASE III SUBUNIT EPSILON"/>
    <property type="match status" value="1"/>
</dbReference>
<dbReference type="Gene3D" id="3.30.420.10">
    <property type="entry name" value="Ribonuclease H-like superfamily/Ribonuclease H"/>
    <property type="match status" value="1"/>
</dbReference>
<dbReference type="AlphaFoldDB" id="A0A0G0NE14"/>
<dbReference type="GO" id="GO:0008408">
    <property type="term" value="F:3'-5' exonuclease activity"/>
    <property type="evidence" value="ECO:0007669"/>
    <property type="project" value="TreeGrafter"/>
</dbReference>
<proteinExistence type="predicted"/>
<keyword evidence="2" id="KW-0378">Hydrolase</keyword>
<dbReference type="GO" id="GO:0045004">
    <property type="term" value="P:DNA replication proofreading"/>
    <property type="evidence" value="ECO:0007669"/>
    <property type="project" value="TreeGrafter"/>
</dbReference>
<dbReference type="GO" id="GO:0003676">
    <property type="term" value="F:nucleic acid binding"/>
    <property type="evidence" value="ECO:0007669"/>
    <property type="project" value="InterPro"/>
</dbReference>
<keyword evidence="2" id="KW-0540">Nuclease</keyword>
<feature type="domain" description="Exonuclease" evidence="1">
    <location>
        <begin position="5"/>
        <end position="184"/>
    </location>
</feature>
<dbReference type="InterPro" id="IPR013520">
    <property type="entry name" value="Ribonucl_H"/>
</dbReference>
<evidence type="ECO:0000313" key="3">
    <source>
        <dbReference type="Proteomes" id="UP000034690"/>
    </source>
</evidence>
<accession>A0A0G0NE14</accession>